<comment type="similarity">
    <text evidence="2 6">Belongs to the iron/ascorbate-dependent oxidoreductase family.</text>
</comment>
<keyword evidence="5 6" id="KW-0408">Iron</keyword>
<evidence type="ECO:0000256" key="4">
    <source>
        <dbReference type="ARBA" id="ARBA00023002"/>
    </source>
</evidence>
<dbReference type="Proteomes" id="UP000694853">
    <property type="component" value="Unplaced"/>
</dbReference>
<evidence type="ECO:0000256" key="3">
    <source>
        <dbReference type="ARBA" id="ARBA00022723"/>
    </source>
</evidence>
<dbReference type="GO" id="GO:0046872">
    <property type="term" value="F:metal ion binding"/>
    <property type="evidence" value="ECO:0007669"/>
    <property type="project" value="UniProtKB-KW"/>
</dbReference>
<proteinExistence type="inferred from homology"/>
<reference evidence="9" key="2">
    <citation type="submission" date="2025-08" db="UniProtKB">
        <authorList>
            <consortium name="RefSeq"/>
        </authorList>
    </citation>
    <scope>IDENTIFICATION</scope>
    <source>
        <tissue evidence="9">Young leaves</tissue>
    </source>
</reference>
<evidence type="ECO:0000256" key="6">
    <source>
        <dbReference type="RuleBase" id="RU003682"/>
    </source>
</evidence>
<dbReference type="RefSeq" id="XP_027343619.1">
    <property type="nucleotide sequence ID" value="XM_027487818.1"/>
</dbReference>
<dbReference type="SUPFAM" id="SSF51197">
    <property type="entry name" value="Clavaminate synthase-like"/>
    <property type="match status" value="1"/>
</dbReference>
<dbReference type="Gene3D" id="2.60.120.330">
    <property type="entry name" value="B-lactam Antibiotic, Isopenicillin N Synthase, Chain"/>
    <property type="match status" value="1"/>
</dbReference>
<dbReference type="AlphaFoldDB" id="A0A8B8KLC2"/>
<evidence type="ECO:0000256" key="5">
    <source>
        <dbReference type="ARBA" id="ARBA00023004"/>
    </source>
</evidence>
<protein>
    <submittedName>
        <fullName evidence="9">1-aminocyclopropane-1-carboxylate oxidase homolog 1-like isoform X1</fullName>
    </submittedName>
</protein>
<evidence type="ECO:0000259" key="7">
    <source>
        <dbReference type="PROSITE" id="PS51471"/>
    </source>
</evidence>
<dbReference type="InterPro" id="IPR027443">
    <property type="entry name" value="IPNS-like_sf"/>
</dbReference>
<dbReference type="PANTHER" id="PTHR10209">
    <property type="entry name" value="OXIDOREDUCTASE, 2OG-FE II OXYGENASE FAMILY PROTEIN"/>
    <property type="match status" value="1"/>
</dbReference>
<organism evidence="8 9">
    <name type="scientific">Abrus precatorius</name>
    <name type="common">Indian licorice</name>
    <name type="synonym">Glycine abrus</name>
    <dbReference type="NCBI Taxonomy" id="3816"/>
    <lineage>
        <taxon>Eukaryota</taxon>
        <taxon>Viridiplantae</taxon>
        <taxon>Streptophyta</taxon>
        <taxon>Embryophyta</taxon>
        <taxon>Tracheophyta</taxon>
        <taxon>Spermatophyta</taxon>
        <taxon>Magnoliopsida</taxon>
        <taxon>eudicotyledons</taxon>
        <taxon>Gunneridae</taxon>
        <taxon>Pentapetalae</taxon>
        <taxon>rosids</taxon>
        <taxon>fabids</taxon>
        <taxon>Fabales</taxon>
        <taxon>Fabaceae</taxon>
        <taxon>Papilionoideae</taxon>
        <taxon>50 kb inversion clade</taxon>
        <taxon>NPAAA clade</taxon>
        <taxon>indigoferoid/millettioid clade</taxon>
        <taxon>Abreae</taxon>
        <taxon>Abrus</taxon>
    </lineage>
</organism>
<dbReference type="OrthoDB" id="288590at2759"/>
<sequence length="369" mass="41496">MVATSTDGLFEAGTVSSYDRKSEMKAFDDSKAGVQGLVENGVTKVPPMFCCEQSSLNDGSPSESCSKISIPIIDLTGIHDDPILRSDVVGKVRYASEKWGFFQVINHGIPTHVLDEMIKGTCKFHQQDANVRKEYYTRDFSRKVSYLSNYTLYEDPYADWRDTLAFSMAPHPPQFEEFPSVCRDIVIEYSKKTMVLGYALFELLSESLGLNRFHLKEMGCAEGLLQLCHYYPPCPEPQLTMGNKQHSDGNVMTILLQDQMGGLQVLHDNQWINVPPLHGALVVNIGDLLQLMTNDKFISVQHRVLAKHQGPRISVGSFFRTVPSTVFGPIKELLSEDRPPVYREITLKDYMAHRYSSGSGTCALLHFKL</sequence>
<comment type="cofactor">
    <cofactor evidence="1">
        <name>Fe cation</name>
        <dbReference type="ChEBI" id="CHEBI:24875"/>
    </cofactor>
</comment>
<dbReference type="KEGG" id="aprc:113856134"/>
<dbReference type="PANTHER" id="PTHR10209:SF672">
    <property type="entry name" value="2-OXOGLUTARATE-DEPENDENT DIOXYGENASE"/>
    <property type="match status" value="1"/>
</dbReference>
<dbReference type="Pfam" id="PF14226">
    <property type="entry name" value="DIOX_N"/>
    <property type="match status" value="1"/>
</dbReference>
<evidence type="ECO:0000256" key="1">
    <source>
        <dbReference type="ARBA" id="ARBA00001962"/>
    </source>
</evidence>
<evidence type="ECO:0000313" key="8">
    <source>
        <dbReference type="Proteomes" id="UP000694853"/>
    </source>
</evidence>
<reference evidence="8" key="1">
    <citation type="journal article" date="2019" name="Toxins">
        <title>Detection of Abrin-Like and Prepropulchellin-Like Toxin Genes and Transcripts Using Whole Genome Sequencing and Full-Length Transcript Sequencing of Abrus precatorius.</title>
        <authorList>
            <person name="Hovde B.T."/>
            <person name="Daligault H.E."/>
            <person name="Hanschen E.R."/>
            <person name="Kunde Y.A."/>
            <person name="Johnson M.B."/>
            <person name="Starkenburg S.R."/>
            <person name="Johnson S.L."/>
        </authorList>
    </citation>
    <scope>NUCLEOTIDE SEQUENCE [LARGE SCALE GENOMIC DNA]</scope>
</reference>
<accession>A0A8B8KLC2</accession>
<keyword evidence="3 6" id="KW-0479">Metal-binding</keyword>
<name>A0A8B8KLC2_ABRPR</name>
<dbReference type="Pfam" id="PF03171">
    <property type="entry name" value="2OG-FeII_Oxy"/>
    <property type="match status" value="1"/>
</dbReference>
<evidence type="ECO:0000256" key="2">
    <source>
        <dbReference type="ARBA" id="ARBA00008056"/>
    </source>
</evidence>
<feature type="domain" description="Fe2OG dioxygenase" evidence="7">
    <location>
        <begin position="220"/>
        <end position="323"/>
    </location>
</feature>
<dbReference type="FunFam" id="2.60.120.330:FF:000005">
    <property type="entry name" value="1-aminocyclopropane-1-carboxylate oxidase homolog 1"/>
    <property type="match status" value="1"/>
</dbReference>
<keyword evidence="8" id="KW-1185">Reference proteome</keyword>
<dbReference type="PROSITE" id="PS51471">
    <property type="entry name" value="FE2OG_OXY"/>
    <property type="match status" value="1"/>
</dbReference>
<evidence type="ECO:0000313" key="9">
    <source>
        <dbReference type="RefSeq" id="XP_027343619.1"/>
    </source>
</evidence>
<dbReference type="GO" id="GO:0051213">
    <property type="term" value="F:dioxygenase activity"/>
    <property type="evidence" value="ECO:0007669"/>
    <property type="project" value="UniProtKB-ARBA"/>
</dbReference>
<dbReference type="InterPro" id="IPR005123">
    <property type="entry name" value="Oxoglu/Fe-dep_dioxygenase_dom"/>
</dbReference>
<dbReference type="GeneID" id="113856134"/>
<gene>
    <name evidence="9" type="primary">LOC113856134</name>
</gene>
<keyword evidence="4 6" id="KW-0560">Oxidoreductase</keyword>
<dbReference type="InterPro" id="IPR026992">
    <property type="entry name" value="DIOX_N"/>
</dbReference>
<dbReference type="InterPro" id="IPR044861">
    <property type="entry name" value="IPNS-like_FE2OG_OXY"/>
</dbReference>